<evidence type="ECO:0000313" key="9">
    <source>
        <dbReference type="Proteomes" id="UP000245207"/>
    </source>
</evidence>
<dbReference type="PROSITE" id="PS00108">
    <property type="entry name" value="PROTEIN_KINASE_ST"/>
    <property type="match status" value="1"/>
</dbReference>
<dbReference type="GO" id="GO:0005524">
    <property type="term" value="F:ATP binding"/>
    <property type="evidence" value="ECO:0007669"/>
    <property type="project" value="UniProtKB-UniRule"/>
</dbReference>
<evidence type="ECO:0000256" key="6">
    <source>
        <dbReference type="PROSITE-ProRule" id="PRU10141"/>
    </source>
</evidence>
<sequence length="961" mass="111244">MASFMKDFEHLEIQLEDIKSATNNFDESKVIGTGGFGKVYAGELSLTKGRGIVALKRLDRKHGQGDPQFWKEIMMLSRYTHENLISLLGFCNKEGEMILVYEHASRGSLDRYLKHATLTWTERIKICLDAAKGLSFLHDPNESHQRVLHCDVKSANILLDDNLNAKVSDFGLSKMGSAEKQFSVMITDAVGTHGYCDPVYMETYQLTKESDVYSFGVVLFEVMCGQQCVEYSNGRVKCFVPFWKKNYEENKLDEIIFKDLKQQMNQSALETFASIAYQCLKRLREERPSMSLIVEKLKDAFEVQERHDIISKLQLPNEYEEIALSATSPLMYTSIDELKWLFYKGVRVNKDKTLLSINEKGEHIEKIYIDACLDKSKHIWMYPFGNFVNSRFPGGQCYEYGRDGFKAHVRAEYLTPHISYTVNLAFRYKREYEVNSYNHLRYKIDGEDETKVFIIYPSIHVREDGWFIVPLYHFTSQHKTADLHFEFECCEKELLVAGIEFQPFEEKVQLQVFQEYQHIVEVASQSLFYTSLDELKQILSKGVHLNGYKMWFSLNEKGEHCHMISMKHCLIPSENSTPRYESNSCSRFPAGLYQTDNKGFKTHLKSQLLSPSITYVVNLVCCGASGEQVYVDLKYRLRGETTSTVYLANRIKYDNMYHMAELYQFTSDGGIVDLEIDFDDHGTNLRVEGILFQPLEKVEDQLLEDDKVEDIETISDSDIYWEQKIPNDYEEILKLSRDSFEWKTKKELYSILCKGFLLDNGQKWFSVDKNGKKCQMLSARAAASVIDKNNSNWESSNESRFGEVLVITRSNKFIIQGSIEPQEVSPETAYAAYLVFKLPQDQSAFEAPIEVNDENAGFFSTRRYKWFIYLVSPPHTPIIGQNCDVKTYNPLNRYKGNAIWHQRSDGWMEVQVWNFHSSETKGWLNFLIGNTKPISMHLKLQHPGERNLKGLMVQGIEIRPI</sequence>
<organism evidence="8 9">
    <name type="scientific">Artemisia annua</name>
    <name type="common">Sweet wormwood</name>
    <dbReference type="NCBI Taxonomy" id="35608"/>
    <lineage>
        <taxon>Eukaryota</taxon>
        <taxon>Viridiplantae</taxon>
        <taxon>Streptophyta</taxon>
        <taxon>Embryophyta</taxon>
        <taxon>Tracheophyta</taxon>
        <taxon>Spermatophyta</taxon>
        <taxon>Magnoliopsida</taxon>
        <taxon>eudicotyledons</taxon>
        <taxon>Gunneridae</taxon>
        <taxon>Pentapetalae</taxon>
        <taxon>asterids</taxon>
        <taxon>campanulids</taxon>
        <taxon>Asterales</taxon>
        <taxon>Asteraceae</taxon>
        <taxon>Asteroideae</taxon>
        <taxon>Anthemideae</taxon>
        <taxon>Artemisiinae</taxon>
        <taxon>Artemisia</taxon>
    </lineage>
</organism>
<dbReference type="FunFam" id="3.30.200.20:FF:000039">
    <property type="entry name" value="receptor-like protein kinase FERONIA"/>
    <property type="match status" value="1"/>
</dbReference>
<dbReference type="STRING" id="35608.A0A2U1PYI5"/>
<feature type="binding site" evidence="6">
    <location>
        <position position="56"/>
    </location>
    <ligand>
        <name>ATP</name>
        <dbReference type="ChEBI" id="CHEBI:30616"/>
    </ligand>
</feature>
<proteinExistence type="predicted"/>
<dbReference type="SMART" id="SM00220">
    <property type="entry name" value="S_TKc"/>
    <property type="match status" value="1"/>
</dbReference>
<dbReference type="SUPFAM" id="SSF56112">
    <property type="entry name" value="Protein kinase-like (PK-like)"/>
    <property type="match status" value="1"/>
</dbReference>
<dbReference type="AlphaFoldDB" id="A0A2U1PYI5"/>
<dbReference type="PANTHER" id="PTHR27003:SF338">
    <property type="entry name" value="TYROSINE-PROTEIN KINASE, NON-RECEPTOR JAK_TYK2-RELATED"/>
    <property type="match status" value="1"/>
</dbReference>
<dbReference type="Gene3D" id="3.30.200.20">
    <property type="entry name" value="Phosphorylase Kinase, domain 1"/>
    <property type="match status" value="1"/>
</dbReference>
<dbReference type="Proteomes" id="UP000245207">
    <property type="component" value="Unassembled WGS sequence"/>
</dbReference>
<gene>
    <name evidence="8" type="ORF">CTI12_AA096930</name>
</gene>
<dbReference type="GO" id="GO:0004674">
    <property type="term" value="F:protein serine/threonine kinase activity"/>
    <property type="evidence" value="ECO:0007669"/>
    <property type="project" value="UniProtKB-KW"/>
</dbReference>
<evidence type="ECO:0000256" key="4">
    <source>
        <dbReference type="ARBA" id="ARBA00022777"/>
    </source>
</evidence>
<dbReference type="Pfam" id="PF07714">
    <property type="entry name" value="PK_Tyr_Ser-Thr"/>
    <property type="match status" value="1"/>
</dbReference>
<dbReference type="Pfam" id="PF14299">
    <property type="entry name" value="PP2"/>
    <property type="match status" value="1"/>
</dbReference>
<dbReference type="PROSITE" id="PS00107">
    <property type="entry name" value="PROTEIN_KINASE_ATP"/>
    <property type="match status" value="1"/>
</dbReference>
<evidence type="ECO:0000313" key="8">
    <source>
        <dbReference type="EMBL" id="PWA90839.1"/>
    </source>
</evidence>
<keyword evidence="5 6" id="KW-0067">ATP-binding</keyword>
<evidence type="ECO:0000256" key="3">
    <source>
        <dbReference type="ARBA" id="ARBA00022741"/>
    </source>
</evidence>
<reference evidence="8 9" key="1">
    <citation type="journal article" date="2018" name="Mol. Plant">
        <title>The genome of Artemisia annua provides insight into the evolution of Asteraceae family and artemisinin biosynthesis.</title>
        <authorList>
            <person name="Shen Q."/>
            <person name="Zhang L."/>
            <person name="Liao Z."/>
            <person name="Wang S."/>
            <person name="Yan T."/>
            <person name="Shi P."/>
            <person name="Liu M."/>
            <person name="Fu X."/>
            <person name="Pan Q."/>
            <person name="Wang Y."/>
            <person name="Lv Z."/>
            <person name="Lu X."/>
            <person name="Zhang F."/>
            <person name="Jiang W."/>
            <person name="Ma Y."/>
            <person name="Chen M."/>
            <person name="Hao X."/>
            <person name="Li L."/>
            <person name="Tang Y."/>
            <person name="Lv G."/>
            <person name="Zhou Y."/>
            <person name="Sun X."/>
            <person name="Brodelius P.E."/>
            <person name="Rose J.K.C."/>
            <person name="Tang K."/>
        </authorList>
    </citation>
    <scope>NUCLEOTIDE SEQUENCE [LARGE SCALE GENOMIC DNA]</scope>
    <source>
        <strain evidence="9">cv. Huhao1</strain>
        <tissue evidence="8">Leaf</tissue>
    </source>
</reference>
<dbReference type="PROSITE" id="PS50011">
    <property type="entry name" value="PROTEIN_KINASE_DOM"/>
    <property type="match status" value="1"/>
</dbReference>
<feature type="domain" description="Protein kinase" evidence="7">
    <location>
        <begin position="25"/>
        <end position="310"/>
    </location>
</feature>
<dbReference type="InterPro" id="IPR008271">
    <property type="entry name" value="Ser/Thr_kinase_AS"/>
</dbReference>
<keyword evidence="1" id="KW-0723">Serine/threonine-protein kinase</keyword>
<dbReference type="InterPro" id="IPR001245">
    <property type="entry name" value="Ser-Thr/Tyr_kinase_cat_dom"/>
</dbReference>
<dbReference type="PANTHER" id="PTHR27003">
    <property type="entry name" value="OS07G0166700 PROTEIN"/>
    <property type="match status" value="1"/>
</dbReference>
<dbReference type="GO" id="GO:0005886">
    <property type="term" value="C:plasma membrane"/>
    <property type="evidence" value="ECO:0007669"/>
    <property type="project" value="TreeGrafter"/>
</dbReference>
<dbReference type="EMBL" id="PKPP01000596">
    <property type="protein sequence ID" value="PWA90839.1"/>
    <property type="molecule type" value="Genomic_DNA"/>
</dbReference>
<keyword evidence="4 8" id="KW-0418">Kinase</keyword>
<accession>A0A2U1PYI5</accession>
<keyword evidence="9" id="KW-1185">Reference proteome</keyword>
<dbReference type="InterPro" id="IPR011009">
    <property type="entry name" value="Kinase-like_dom_sf"/>
</dbReference>
<dbReference type="OrthoDB" id="4062651at2759"/>
<dbReference type="InterPro" id="IPR025886">
    <property type="entry name" value="PP2-like"/>
</dbReference>
<dbReference type="InterPro" id="IPR000719">
    <property type="entry name" value="Prot_kinase_dom"/>
</dbReference>
<comment type="caution">
    <text evidence="8">The sequence shown here is derived from an EMBL/GenBank/DDBJ whole genome shotgun (WGS) entry which is preliminary data.</text>
</comment>
<dbReference type="InterPro" id="IPR045272">
    <property type="entry name" value="ANXUR1/2-like"/>
</dbReference>
<dbReference type="Gene3D" id="1.10.510.10">
    <property type="entry name" value="Transferase(Phosphotransferase) domain 1"/>
    <property type="match status" value="1"/>
</dbReference>
<evidence type="ECO:0000256" key="5">
    <source>
        <dbReference type="ARBA" id="ARBA00022840"/>
    </source>
</evidence>
<evidence type="ECO:0000256" key="1">
    <source>
        <dbReference type="ARBA" id="ARBA00022527"/>
    </source>
</evidence>
<dbReference type="GO" id="GO:0004714">
    <property type="term" value="F:transmembrane receptor protein tyrosine kinase activity"/>
    <property type="evidence" value="ECO:0007669"/>
    <property type="project" value="InterPro"/>
</dbReference>
<dbReference type="InterPro" id="IPR017441">
    <property type="entry name" value="Protein_kinase_ATP_BS"/>
</dbReference>
<keyword evidence="3 6" id="KW-0547">Nucleotide-binding</keyword>
<name>A0A2U1PYI5_ARTAN</name>
<protein>
    <submittedName>
        <fullName evidence="8">Protein kinase-like domain, Phloem protein 2-like protein</fullName>
    </submittedName>
</protein>
<evidence type="ECO:0000259" key="7">
    <source>
        <dbReference type="PROSITE" id="PS50011"/>
    </source>
</evidence>
<dbReference type="GO" id="GO:0009506">
    <property type="term" value="C:plasmodesma"/>
    <property type="evidence" value="ECO:0007669"/>
    <property type="project" value="TreeGrafter"/>
</dbReference>
<evidence type="ECO:0000256" key="2">
    <source>
        <dbReference type="ARBA" id="ARBA00022679"/>
    </source>
</evidence>
<keyword evidence="2" id="KW-0808">Transferase</keyword>